<dbReference type="EMBL" id="MNPL01010504">
    <property type="protein sequence ID" value="OQR73089.1"/>
    <property type="molecule type" value="Genomic_DNA"/>
</dbReference>
<dbReference type="InParanoid" id="A0A1V9XHW6"/>
<gene>
    <name evidence="2" type="ORF">BIW11_01195</name>
</gene>
<reference evidence="2 3" key="1">
    <citation type="journal article" date="2017" name="Gigascience">
        <title>Draft genome of the honey bee ectoparasitic mite, Tropilaelaps mercedesae, is shaped by the parasitic life history.</title>
        <authorList>
            <person name="Dong X."/>
            <person name="Armstrong S.D."/>
            <person name="Xia D."/>
            <person name="Makepeace B.L."/>
            <person name="Darby A.C."/>
            <person name="Kadowaki T."/>
        </authorList>
    </citation>
    <scope>NUCLEOTIDE SEQUENCE [LARGE SCALE GENOMIC DNA]</scope>
    <source>
        <strain evidence="2">Wuxi-XJTLU</strain>
    </source>
</reference>
<sequence length="195" mass="21964">ETKRDFVGSLATVDGYGPAYSSTDGVDRRLRSANVTNHRDEDLRGLSMQTRRATQGMEAAMILRWTGGCCNERHRGTQRNSIGCSTWRHLRASDSQSKLWIDGRERQKSSRVGRKDTGLPSVVDAVDSDYQRREVTTTATDRRSANKERGPDAVEQQLNEKYHENIRMETATDYAYSSNECDSGRYSAQDYPAGT</sequence>
<evidence type="ECO:0000313" key="2">
    <source>
        <dbReference type="EMBL" id="OQR73089.1"/>
    </source>
</evidence>
<dbReference type="AlphaFoldDB" id="A0A1V9XHW6"/>
<dbReference type="Proteomes" id="UP000192247">
    <property type="component" value="Unassembled WGS sequence"/>
</dbReference>
<keyword evidence="3" id="KW-1185">Reference proteome</keyword>
<proteinExistence type="predicted"/>
<name>A0A1V9XHW6_9ACAR</name>
<feature type="compositionally biased region" description="Basic and acidic residues" evidence="1">
    <location>
        <begin position="129"/>
        <end position="154"/>
    </location>
</feature>
<comment type="caution">
    <text evidence="2">The sequence shown here is derived from an EMBL/GenBank/DDBJ whole genome shotgun (WGS) entry which is preliminary data.</text>
</comment>
<evidence type="ECO:0000313" key="3">
    <source>
        <dbReference type="Proteomes" id="UP000192247"/>
    </source>
</evidence>
<feature type="non-terminal residue" evidence="2">
    <location>
        <position position="1"/>
    </location>
</feature>
<protein>
    <submittedName>
        <fullName evidence="2">Uncharacterized protein</fullName>
    </submittedName>
</protein>
<feature type="region of interest" description="Disordered" evidence="1">
    <location>
        <begin position="128"/>
        <end position="154"/>
    </location>
</feature>
<evidence type="ECO:0000256" key="1">
    <source>
        <dbReference type="SAM" id="MobiDB-lite"/>
    </source>
</evidence>
<feature type="region of interest" description="Disordered" evidence="1">
    <location>
        <begin position="103"/>
        <end position="122"/>
    </location>
</feature>
<accession>A0A1V9XHW6</accession>
<organism evidence="2 3">
    <name type="scientific">Tropilaelaps mercedesae</name>
    <dbReference type="NCBI Taxonomy" id="418985"/>
    <lineage>
        <taxon>Eukaryota</taxon>
        <taxon>Metazoa</taxon>
        <taxon>Ecdysozoa</taxon>
        <taxon>Arthropoda</taxon>
        <taxon>Chelicerata</taxon>
        <taxon>Arachnida</taxon>
        <taxon>Acari</taxon>
        <taxon>Parasitiformes</taxon>
        <taxon>Mesostigmata</taxon>
        <taxon>Gamasina</taxon>
        <taxon>Dermanyssoidea</taxon>
        <taxon>Laelapidae</taxon>
        <taxon>Tropilaelaps</taxon>
    </lineage>
</organism>
<feature type="compositionally biased region" description="Basic and acidic residues" evidence="1">
    <location>
        <begin position="103"/>
        <end position="117"/>
    </location>
</feature>